<feature type="coiled-coil region" evidence="4">
    <location>
        <begin position="2"/>
        <end position="43"/>
    </location>
</feature>
<feature type="region of interest" description="Disordered" evidence="5">
    <location>
        <begin position="158"/>
        <end position="178"/>
    </location>
</feature>
<accession>A0ABQ8LTG3</accession>
<feature type="region of interest" description="Disordered" evidence="5">
    <location>
        <begin position="241"/>
        <end position="260"/>
    </location>
</feature>
<comment type="subunit">
    <text evidence="3">Interacts with GDP-bound and nucleotide-free forms of RAB11A.</text>
</comment>
<keyword evidence="2 3" id="KW-0175">Coiled coil</keyword>
<evidence type="ECO:0000256" key="5">
    <source>
        <dbReference type="SAM" id="MobiDB-lite"/>
    </source>
</evidence>
<evidence type="ECO:0000256" key="3">
    <source>
        <dbReference type="RuleBase" id="RU369054"/>
    </source>
</evidence>
<comment type="subcellular location">
    <subcellularLocation>
        <location evidence="3">Cytoplasm</location>
    </subcellularLocation>
    <text evidence="3">Colocalizes with RAB11A on cytoplasmic vesicle membranes.</text>
</comment>
<protein>
    <recommendedName>
        <fullName evidence="3">SH3 domain-binding protein 5</fullName>
        <shortName evidence="3">SH3BP-5</shortName>
    </recommendedName>
</protein>
<organism evidence="6 7">
    <name type="scientific">Labeo rohita</name>
    <name type="common">Indian major carp</name>
    <name type="synonym">Cyprinus rohita</name>
    <dbReference type="NCBI Taxonomy" id="84645"/>
    <lineage>
        <taxon>Eukaryota</taxon>
        <taxon>Metazoa</taxon>
        <taxon>Chordata</taxon>
        <taxon>Craniata</taxon>
        <taxon>Vertebrata</taxon>
        <taxon>Euteleostomi</taxon>
        <taxon>Actinopterygii</taxon>
        <taxon>Neopterygii</taxon>
        <taxon>Teleostei</taxon>
        <taxon>Ostariophysi</taxon>
        <taxon>Cypriniformes</taxon>
        <taxon>Cyprinidae</taxon>
        <taxon>Labeoninae</taxon>
        <taxon>Labeonini</taxon>
        <taxon>Labeo</taxon>
    </lineage>
</organism>
<dbReference type="EMBL" id="JACTAM010000019">
    <property type="protein sequence ID" value="KAI2653216.1"/>
    <property type="molecule type" value="Genomic_DNA"/>
</dbReference>
<evidence type="ECO:0000313" key="6">
    <source>
        <dbReference type="EMBL" id="KAI2653216.1"/>
    </source>
</evidence>
<dbReference type="PANTHER" id="PTHR19423:SF4">
    <property type="entry name" value="SH3 DOMAIN-BINDING PROTEIN 5"/>
    <property type="match status" value="1"/>
</dbReference>
<evidence type="ECO:0000313" key="7">
    <source>
        <dbReference type="Proteomes" id="UP000830375"/>
    </source>
</evidence>
<comment type="domain">
    <text evidence="3">The N-terminal half of the protein mediates interaction with RAB11A and functions as guanine nucleotide exchange factor. Four long alpha-helices (interrupted by a central kink) assemble into coiled coils, giving rise to a 'V' shape.</text>
</comment>
<name>A0ABQ8LTG3_LABRO</name>
<comment type="caution">
    <text evidence="6">The sequence shown here is derived from an EMBL/GenBank/DDBJ whole genome shotgun (WGS) entry which is preliminary data.</text>
</comment>
<dbReference type="PANTHER" id="PTHR19423">
    <property type="entry name" value="SH3 DOMAIN-BINDING PROTEIN 5"/>
    <property type="match status" value="1"/>
</dbReference>
<feature type="region of interest" description="Disordered" evidence="5">
    <location>
        <begin position="195"/>
        <end position="218"/>
    </location>
</feature>
<evidence type="ECO:0000256" key="4">
    <source>
        <dbReference type="SAM" id="Coils"/>
    </source>
</evidence>
<gene>
    <name evidence="6" type="ORF">H4Q32_006613</name>
</gene>
<keyword evidence="3" id="KW-0963">Cytoplasm</keyword>
<proteinExistence type="inferred from homology"/>
<comment type="function">
    <text evidence="3">Functions as guanine nucleotide exchange factor (GEF) for RAB11A.</text>
</comment>
<dbReference type="Proteomes" id="UP000830375">
    <property type="component" value="Unassembled WGS sequence"/>
</dbReference>
<feature type="compositionally biased region" description="Basic and acidic residues" evidence="5">
    <location>
        <begin position="299"/>
        <end position="313"/>
    </location>
</feature>
<feature type="compositionally biased region" description="Polar residues" evidence="5">
    <location>
        <begin position="315"/>
        <end position="324"/>
    </location>
</feature>
<keyword evidence="3" id="KW-0344">Guanine-nucleotide releasing factor</keyword>
<comment type="similarity">
    <text evidence="1 3">Belongs to the SH3BP5 family.</text>
</comment>
<evidence type="ECO:0000256" key="2">
    <source>
        <dbReference type="ARBA" id="ARBA00023054"/>
    </source>
</evidence>
<evidence type="ECO:0000256" key="1">
    <source>
        <dbReference type="ARBA" id="ARBA00007796"/>
    </source>
</evidence>
<reference evidence="6 7" key="1">
    <citation type="submission" date="2022-01" db="EMBL/GenBank/DDBJ databases">
        <title>A high-quality chromosome-level genome assembly of rohu carp, Labeo rohita.</title>
        <authorList>
            <person name="Arick M.A. II"/>
            <person name="Hsu C.-Y."/>
            <person name="Magbanua Z."/>
            <person name="Pechanova O."/>
            <person name="Grover C."/>
            <person name="Miller E."/>
            <person name="Thrash A."/>
            <person name="Ezzel L."/>
            <person name="Alam S."/>
            <person name="Benzie J."/>
            <person name="Hamilton M."/>
            <person name="Karsi A."/>
            <person name="Lawrence M.L."/>
            <person name="Peterson D.G."/>
        </authorList>
    </citation>
    <scope>NUCLEOTIDE SEQUENCE [LARGE SCALE GENOMIC DNA]</scope>
    <source>
        <strain evidence="7">BAU-BD-2019</strain>
        <tissue evidence="6">Blood</tissue>
    </source>
</reference>
<dbReference type="InterPro" id="IPR007940">
    <property type="entry name" value="SH3BP5"/>
</dbReference>
<dbReference type="Pfam" id="PF05276">
    <property type="entry name" value="SH3BP5"/>
    <property type="match status" value="1"/>
</dbReference>
<sequence length="365" mass="39923">MLRKAQVEAQRATQEYQRAIEILRAAKETIALAEERLLEEDSRQFDSAWQEMLNHATQRVMEAEQSRTRNVFRLLECAGPVVAMETGSDTRSALIFLSFSLCRPYFELKAKYYLQLEQLKRRVDERQAKLTQAKAEYRTALRNLETISDEIHARRRLSAMGPRGRGVGAEDDGTASDDIANFKMESDGISMMSVNFEDSCNGSPSEDDPETQSTCSLSSTSAALDLPCPYTASSSSYPLLSSSCPYPSSSSSSSSPPSLSVCPDLLQLPGSGSLEGFEQVSPVLGPRSECSGASSPDCEQERGERAEGAEVKPEPSTNISSQKSSRLEKTLRSLSLQTADDDNDSDTHPFNVTSNTAAVLLLNSV</sequence>
<keyword evidence="7" id="KW-1185">Reference proteome</keyword>
<feature type="compositionally biased region" description="Polar residues" evidence="5">
    <location>
        <begin position="195"/>
        <end position="204"/>
    </location>
</feature>
<feature type="region of interest" description="Disordered" evidence="5">
    <location>
        <begin position="272"/>
        <end position="351"/>
    </location>
</feature>
<feature type="coiled-coil region" evidence="4">
    <location>
        <begin position="109"/>
        <end position="150"/>
    </location>
</feature>